<feature type="repeat" description="RCC1" evidence="2">
    <location>
        <begin position="129"/>
        <end position="175"/>
    </location>
</feature>
<dbReference type="PROSITE" id="PS00626">
    <property type="entry name" value="RCC1_2"/>
    <property type="match status" value="1"/>
</dbReference>
<dbReference type="PaxDb" id="55529-EKX51623"/>
<dbReference type="InterPro" id="IPR058923">
    <property type="entry name" value="RCC1-like_dom"/>
</dbReference>
<keyword evidence="6" id="KW-1185">Reference proteome</keyword>
<dbReference type="GeneID" id="17308307"/>
<feature type="domain" description="RCC1-like" evidence="3">
    <location>
        <begin position="1"/>
        <end position="204"/>
    </location>
</feature>
<dbReference type="Proteomes" id="UP000011087">
    <property type="component" value="Unassembled WGS sequence"/>
</dbReference>
<dbReference type="eggNOG" id="ENOG502QTH2">
    <property type="taxonomic scope" value="Eukaryota"/>
</dbReference>
<sequence length="311" mass="33821">VSCGGQHTCALNSSGELFSWGNNRYGQLGRSVSEGSEVMRDCFPMPVEMPKGVSVTMIACGDLHCVCIADIVSQDRSGLFSWGCGDNGRLGYPAGAHQPTPRLIEFDLHEDFVGVSCGSSHSAAITSKGHLYTWGSNESGQCGPFKLPALQDLKESQVITSISSRGFHACALTDDDKLLIWGKGVSGRLGLGNEVDQYVPIIIEFDGGSVPVKELSIKDEGIVVEAVFTEVPDGLKVGDRLKEVSYRTIGPEYSIAMVKELFNGPIDSVCRIVIERMVKDEDDLLGEEEQLKELVKYVRRVDWREIITEGG</sequence>
<evidence type="ECO:0000313" key="6">
    <source>
        <dbReference type="Proteomes" id="UP000011087"/>
    </source>
</evidence>
<feature type="repeat" description="RCC1" evidence="2">
    <location>
        <begin position="77"/>
        <end position="128"/>
    </location>
</feature>
<reference evidence="6" key="2">
    <citation type="submission" date="2012-11" db="EMBL/GenBank/DDBJ databases">
        <authorList>
            <person name="Kuo A."/>
            <person name="Curtis B.A."/>
            <person name="Tanifuji G."/>
            <person name="Burki F."/>
            <person name="Gruber A."/>
            <person name="Irimia M."/>
            <person name="Maruyama S."/>
            <person name="Arias M.C."/>
            <person name="Ball S.G."/>
            <person name="Gile G.H."/>
            <person name="Hirakawa Y."/>
            <person name="Hopkins J.F."/>
            <person name="Rensing S.A."/>
            <person name="Schmutz J."/>
            <person name="Symeonidi A."/>
            <person name="Elias M."/>
            <person name="Eveleigh R.J."/>
            <person name="Herman E.K."/>
            <person name="Klute M.J."/>
            <person name="Nakayama T."/>
            <person name="Obornik M."/>
            <person name="Reyes-Prieto A."/>
            <person name="Armbrust E.V."/>
            <person name="Aves S.J."/>
            <person name="Beiko R.G."/>
            <person name="Coutinho P."/>
            <person name="Dacks J.B."/>
            <person name="Durnford D.G."/>
            <person name="Fast N.M."/>
            <person name="Green B.R."/>
            <person name="Grisdale C."/>
            <person name="Hempe F."/>
            <person name="Henrissat B."/>
            <person name="Hoppner M.P."/>
            <person name="Ishida K.-I."/>
            <person name="Kim E."/>
            <person name="Koreny L."/>
            <person name="Kroth P.G."/>
            <person name="Liu Y."/>
            <person name="Malik S.-B."/>
            <person name="Maier U.G."/>
            <person name="McRose D."/>
            <person name="Mock T."/>
            <person name="Neilson J.A."/>
            <person name="Onodera N.T."/>
            <person name="Poole A.M."/>
            <person name="Pritham E.J."/>
            <person name="Richards T.A."/>
            <person name="Rocap G."/>
            <person name="Roy S.W."/>
            <person name="Sarai C."/>
            <person name="Schaack S."/>
            <person name="Shirato S."/>
            <person name="Slamovits C.H."/>
            <person name="Spencer D.F."/>
            <person name="Suzuki S."/>
            <person name="Worden A.Z."/>
            <person name="Zauner S."/>
            <person name="Barry K."/>
            <person name="Bell C."/>
            <person name="Bharti A.K."/>
            <person name="Crow J.A."/>
            <person name="Grimwood J."/>
            <person name="Kramer R."/>
            <person name="Lindquist E."/>
            <person name="Lucas S."/>
            <person name="Salamov A."/>
            <person name="McFadden G.I."/>
            <person name="Lane C.E."/>
            <person name="Keeling P.J."/>
            <person name="Gray M.W."/>
            <person name="Grigoriev I.V."/>
            <person name="Archibald J.M."/>
        </authorList>
    </citation>
    <scope>NUCLEOTIDE SEQUENCE</scope>
    <source>
        <strain evidence="6">CCMP2712</strain>
    </source>
</reference>
<dbReference type="SUPFAM" id="SSF50985">
    <property type="entry name" value="RCC1/BLIP-II"/>
    <property type="match status" value="1"/>
</dbReference>
<gene>
    <name evidence="4" type="ORF">GUITHDRAFT_65920</name>
</gene>
<evidence type="ECO:0000313" key="5">
    <source>
        <dbReference type="EnsemblProtists" id="EKX51623"/>
    </source>
</evidence>
<reference evidence="5" key="3">
    <citation type="submission" date="2016-03" db="UniProtKB">
        <authorList>
            <consortium name="EnsemblProtists"/>
        </authorList>
    </citation>
    <scope>IDENTIFICATION</scope>
</reference>
<reference evidence="4 6" key="1">
    <citation type="journal article" date="2012" name="Nature">
        <title>Algal genomes reveal evolutionary mosaicism and the fate of nucleomorphs.</title>
        <authorList>
            <consortium name="DOE Joint Genome Institute"/>
            <person name="Curtis B.A."/>
            <person name="Tanifuji G."/>
            <person name="Burki F."/>
            <person name="Gruber A."/>
            <person name="Irimia M."/>
            <person name="Maruyama S."/>
            <person name="Arias M.C."/>
            <person name="Ball S.G."/>
            <person name="Gile G.H."/>
            <person name="Hirakawa Y."/>
            <person name="Hopkins J.F."/>
            <person name="Kuo A."/>
            <person name="Rensing S.A."/>
            <person name="Schmutz J."/>
            <person name="Symeonidi A."/>
            <person name="Elias M."/>
            <person name="Eveleigh R.J."/>
            <person name="Herman E.K."/>
            <person name="Klute M.J."/>
            <person name="Nakayama T."/>
            <person name="Obornik M."/>
            <person name="Reyes-Prieto A."/>
            <person name="Armbrust E.V."/>
            <person name="Aves S.J."/>
            <person name="Beiko R.G."/>
            <person name="Coutinho P."/>
            <person name="Dacks J.B."/>
            <person name="Durnford D.G."/>
            <person name="Fast N.M."/>
            <person name="Green B.R."/>
            <person name="Grisdale C.J."/>
            <person name="Hempel F."/>
            <person name="Henrissat B."/>
            <person name="Hoppner M.P."/>
            <person name="Ishida K."/>
            <person name="Kim E."/>
            <person name="Koreny L."/>
            <person name="Kroth P.G."/>
            <person name="Liu Y."/>
            <person name="Malik S.B."/>
            <person name="Maier U.G."/>
            <person name="McRose D."/>
            <person name="Mock T."/>
            <person name="Neilson J.A."/>
            <person name="Onodera N.T."/>
            <person name="Poole A.M."/>
            <person name="Pritham E.J."/>
            <person name="Richards T.A."/>
            <person name="Rocap G."/>
            <person name="Roy S.W."/>
            <person name="Sarai C."/>
            <person name="Schaack S."/>
            <person name="Shirato S."/>
            <person name="Slamovits C.H."/>
            <person name="Spencer D.F."/>
            <person name="Suzuki S."/>
            <person name="Worden A.Z."/>
            <person name="Zauner S."/>
            <person name="Barry K."/>
            <person name="Bell C."/>
            <person name="Bharti A.K."/>
            <person name="Crow J.A."/>
            <person name="Grimwood J."/>
            <person name="Kramer R."/>
            <person name="Lindquist E."/>
            <person name="Lucas S."/>
            <person name="Salamov A."/>
            <person name="McFadden G.I."/>
            <person name="Lane C.E."/>
            <person name="Keeling P.J."/>
            <person name="Gray M.W."/>
            <person name="Grigoriev I.V."/>
            <person name="Archibald J.M."/>
        </authorList>
    </citation>
    <scope>NUCLEOTIDE SEQUENCE</scope>
    <source>
        <strain evidence="4 6">CCMP2712</strain>
    </source>
</reference>
<evidence type="ECO:0000256" key="1">
    <source>
        <dbReference type="ARBA" id="ARBA00022737"/>
    </source>
</evidence>
<dbReference type="InterPro" id="IPR009091">
    <property type="entry name" value="RCC1/BLIP-II"/>
</dbReference>
<dbReference type="Gene3D" id="2.130.10.30">
    <property type="entry name" value="Regulator of chromosome condensation 1/beta-lactamase-inhibitor protein II"/>
    <property type="match status" value="1"/>
</dbReference>
<dbReference type="EnsemblProtists" id="EKX51623">
    <property type="protein sequence ID" value="EKX51623"/>
    <property type="gene ID" value="GUITHDRAFT_65920"/>
</dbReference>
<dbReference type="AlphaFoldDB" id="L1JU57"/>
<feature type="non-terminal residue" evidence="4">
    <location>
        <position position="1"/>
    </location>
</feature>
<evidence type="ECO:0000256" key="2">
    <source>
        <dbReference type="PROSITE-ProRule" id="PRU00235"/>
    </source>
</evidence>
<dbReference type="PANTHER" id="PTHR22870">
    <property type="entry name" value="REGULATOR OF CHROMOSOME CONDENSATION"/>
    <property type="match status" value="1"/>
</dbReference>
<protein>
    <recommendedName>
        <fullName evidence="3">RCC1-like domain-containing protein</fullName>
    </recommendedName>
</protein>
<dbReference type="InterPro" id="IPR000408">
    <property type="entry name" value="Reg_chr_condens"/>
</dbReference>
<keyword evidence="1" id="KW-0677">Repeat</keyword>
<name>L1JU57_GUITC</name>
<dbReference type="RefSeq" id="XP_005838603.1">
    <property type="nucleotide sequence ID" value="XM_005838546.1"/>
</dbReference>
<dbReference type="HOGENOM" id="CLU_896005_0_0_1"/>
<dbReference type="PANTHER" id="PTHR22870:SF466">
    <property type="entry name" value="ANKYRIN REPEAT-CONTAINING PROTEIN"/>
    <property type="match status" value="1"/>
</dbReference>
<evidence type="ECO:0000313" key="4">
    <source>
        <dbReference type="EMBL" id="EKX51623.1"/>
    </source>
</evidence>
<dbReference type="Pfam" id="PF25390">
    <property type="entry name" value="WD40_RLD"/>
    <property type="match status" value="1"/>
</dbReference>
<dbReference type="PROSITE" id="PS50012">
    <property type="entry name" value="RCC1_3"/>
    <property type="match status" value="3"/>
</dbReference>
<organism evidence="4">
    <name type="scientific">Guillardia theta (strain CCMP2712)</name>
    <name type="common">Cryptophyte</name>
    <dbReference type="NCBI Taxonomy" id="905079"/>
    <lineage>
        <taxon>Eukaryota</taxon>
        <taxon>Cryptophyceae</taxon>
        <taxon>Pyrenomonadales</taxon>
        <taxon>Geminigeraceae</taxon>
        <taxon>Guillardia</taxon>
    </lineage>
</organism>
<accession>L1JU57</accession>
<dbReference type="OrthoDB" id="70707at2759"/>
<dbReference type="STRING" id="905079.L1JU57"/>
<dbReference type="EMBL" id="JH992975">
    <property type="protein sequence ID" value="EKX51623.1"/>
    <property type="molecule type" value="Genomic_DNA"/>
</dbReference>
<evidence type="ECO:0000259" key="3">
    <source>
        <dbReference type="Pfam" id="PF25390"/>
    </source>
</evidence>
<feature type="repeat" description="RCC1" evidence="2">
    <location>
        <begin position="15"/>
        <end position="71"/>
    </location>
</feature>
<proteinExistence type="predicted"/>
<dbReference type="InterPro" id="IPR051210">
    <property type="entry name" value="Ub_ligase/GEF_domain"/>
</dbReference>
<dbReference type="PRINTS" id="PR00633">
    <property type="entry name" value="RCCNDNSATION"/>
</dbReference>
<dbReference type="KEGG" id="gtt:GUITHDRAFT_65920"/>